<sequence length="94" mass="11422">MLSYRTQFIDWNLREIIVIGPIKIEPTLYSQTKENINFWRWFDYDMGRYFSRPLNFNHCNFRKTSTFGDGSIMIWGGIFRDHARRSWSLFVMAL</sequence>
<name>A0AAW1N1J0_POPJA</name>
<accession>A0AAW1N1J0</accession>
<comment type="caution">
    <text evidence="1">The sequence shown here is derived from an EMBL/GenBank/DDBJ whole genome shotgun (WGS) entry which is preliminary data.</text>
</comment>
<organism evidence="1 2">
    <name type="scientific">Popillia japonica</name>
    <name type="common">Japanese beetle</name>
    <dbReference type="NCBI Taxonomy" id="7064"/>
    <lineage>
        <taxon>Eukaryota</taxon>
        <taxon>Metazoa</taxon>
        <taxon>Ecdysozoa</taxon>
        <taxon>Arthropoda</taxon>
        <taxon>Hexapoda</taxon>
        <taxon>Insecta</taxon>
        <taxon>Pterygota</taxon>
        <taxon>Neoptera</taxon>
        <taxon>Endopterygota</taxon>
        <taxon>Coleoptera</taxon>
        <taxon>Polyphaga</taxon>
        <taxon>Scarabaeiformia</taxon>
        <taxon>Scarabaeidae</taxon>
        <taxon>Rutelinae</taxon>
        <taxon>Popillia</taxon>
    </lineage>
</organism>
<gene>
    <name evidence="1" type="ORF">QE152_g4115</name>
</gene>
<evidence type="ECO:0000313" key="1">
    <source>
        <dbReference type="EMBL" id="KAK9752533.1"/>
    </source>
</evidence>
<dbReference type="AlphaFoldDB" id="A0AAW1N1J0"/>
<proteinExistence type="predicted"/>
<protein>
    <submittedName>
        <fullName evidence="1">Uncharacterized protein</fullName>
    </submittedName>
</protein>
<dbReference type="Proteomes" id="UP001458880">
    <property type="component" value="Unassembled WGS sequence"/>
</dbReference>
<dbReference type="EMBL" id="JASPKY010000019">
    <property type="protein sequence ID" value="KAK9752533.1"/>
    <property type="molecule type" value="Genomic_DNA"/>
</dbReference>
<keyword evidence="2" id="KW-1185">Reference proteome</keyword>
<evidence type="ECO:0000313" key="2">
    <source>
        <dbReference type="Proteomes" id="UP001458880"/>
    </source>
</evidence>
<reference evidence="1 2" key="1">
    <citation type="journal article" date="2024" name="BMC Genomics">
        <title>De novo assembly and annotation of Popillia japonica's genome with initial clues to its potential as an invasive pest.</title>
        <authorList>
            <person name="Cucini C."/>
            <person name="Boschi S."/>
            <person name="Funari R."/>
            <person name="Cardaioli E."/>
            <person name="Iannotti N."/>
            <person name="Marturano G."/>
            <person name="Paoli F."/>
            <person name="Bruttini M."/>
            <person name="Carapelli A."/>
            <person name="Frati F."/>
            <person name="Nardi F."/>
        </authorList>
    </citation>
    <scope>NUCLEOTIDE SEQUENCE [LARGE SCALE GENOMIC DNA]</scope>
    <source>
        <strain evidence="1">DMR45628</strain>
    </source>
</reference>